<dbReference type="Proteomes" id="UP001138500">
    <property type="component" value="Unassembled WGS sequence"/>
</dbReference>
<keyword evidence="6" id="KW-1185">Reference proteome</keyword>
<evidence type="ECO:0000256" key="1">
    <source>
        <dbReference type="ARBA" id="ARBA00022741"/>
    </source>
</evidence>
<organism evidence="5 6">
    <name type="scientific">Teratosphaeria destructans</name>
    <dbReference type="NCBI Taxonomy" id="418781"/>
    <lineage>
        <taxon>Eukaryota</taxon>
        <taxon>Fungi</taxon>
        <taxon>Dikarya</taxon>
        <taxon>Ascomycota</taxon>
        <taxon>Pezizomycotina</taxon>
        <taxon>Dothideomycetes</taxon>
        <taxon>Dothideomycetidae</taxon>
        <taxon>Mycosphaerellales</taxon>
        <taxon>Teratosphaeriaceae</taxon>
        <taxon>Teratosphaeria</taxon>
    </lineage>
</organism>
<dbReference type="InterPro" id="IPR027417">
    <property type="entry name" value="P-loop_NTPase"/>
</dbReference>
<dbReference type="AlphaFoldDB" id="A0A9W7SNX3"/>
<evidence type="ECO:0000313" key="5">
    <source>
        <dbReference type="EMBL" id="KAH9826066.1"/>
    </source>
</evidence>
<evidence type="ECO:0000256" key="3">
    <source>
        <dbReference type="ARBA" id="ARBA00022840"/>
    </source>
</evidence>
<feature type="domain" description="Helicase C-terminal" evidence="4">
    <location>
        <begin position="44"/>
        <end position="221"/>
    </location>
</feature>
<dbReference type="PANTHER" id="PTHR45626">
    <property type="entry name" value="TRANSCRIPTION TERMINATION FACTOR 2-RELATED"/>
    <property type="match status" value="1"/>
</dbReference>
<dbReference type="InterPro" id="IPR050628">
    <property type="entry name" value="SNF2_RAD54_helicase_TF"/>
</dbReference>
<keyword evidence="3" id="KW-0067">ATP-binding</keyword>
<evidence type="ECO:0000259" key="4">
    <source>
        <dbReference type="PROSITE" id="PS51194"/>
    </source>
</evidence>
<dbReference type="GO" id="GO:0005524">
    <property type="term" value="F:ATP binding"/>
    <property type="evidence" value="ECO:0007669"/>
    <property type="project" value="UniProtKB-KW"/>
</dbReference>
<dbReference type="GO" id="GO:0004386">
    <property type="term" value="F:helicase activity"/>
    <property type="evidence" value="ECO:0007669"/>
    <property type="project" value="UniProtKB-KW"/>
</dbReference>
<dbReference type="InterPro" id="IPR049730">
    <property type="entry name" value="SNF2/RAD54-like_C"/>
</dbReference>
<dbReference type="Pfam" id="PF00271">
    <property type="entry name" value="Helicase_C"/>
    <property type="match status" value="1"/>
</dbReference>
<keyword evidence="1" id="KW-0547">Nucleotide-binding</keyword>
<dbReference type="EMBL" id="RIBY02002034">
    <property type="protein sequence ID" value="KAH9826066.1"/>
    <property type="molecule type" value="Genomic_DNA"/>
</dbReference>
<dbReference type="GO" id="GO:0016787">
    <property type="term" value="F:hydrolase activity"/>
    <property type="evidence" value="ECO:0007669"/>
    <property type="project" value="UniProtKB-KW"/>
</dbReference>
<dbReference type="SUPFAM" id="SSF52540">
    <property type="entry name" value="P-loop containing nucleoside triphosphate hydrolases"/>
    <property type="match status" value="1"/>
</dbReference>
<evidence type="ECO:0000313" key="6">
    <source>
        <dbReference type="Proteomes" id="UP001138500"/>
    </source>
</evidence>
<reference evidence="5 6" key="1">
    <citation type="journal article" date="2018" name="IMA Fungus">
        <title>IMA Genome-F 10: Nine draft genome sequences of Claviceps purpurea s.lat., including C. arundinis, C. humidiphila, and C. cf. spartinae, pseudomolecules for the pitch canker pathogen Fusarium circinatum, draft genome of Davidsoniella eucalypti, Grosmannia galeiformis, Quambalaria eucalypti, and Teratosphaeria destructans.</title>
        <authorList>
            <person name="Wingfield B.D."/>
            <person name="Liu M."/>
            <person name="Nguyen H.D."/>
            <person name="Lane F.A."/>
            <person name="Morgan S.W."/>
            <person name="De Vos L."/>
            <person name="Wilken P.M."/>
            <person name="Duong T.A."/>
            <person name="Aylward J."/>
            <person name="Coetzee M.P."/>
            <person name="Dadej K."/>
            <person name="De Beer Z.W."/>
            <person name="Findlay W."/>
            <person name="Havenga M."/>
            <person name="Kolarik M."/>
            <person name="Menzies J.G."/>
            <person name="Naidoo K."/>
            <person name="Pochopski O."/>
            <person name="Shoukouhi P."/>
            <person name="Santana Q.C."/>
            <person name="Seifert K.A."/>
            <person name="Soal N."/>
            <person name="Steenkamp E.T."/>
            <person name="Tatham C.T."/>
            <person name="van der Nest M.A."/>
            <person name="Wingfield M.J."/>
        </authorList>
    </citation>
    <scope>NUCLEOTIDE SEQUENCE [LARGE SCALE GENOMIC DNA]</scope>
    <source>
        <strain evidence="5">CMW44962</strain>
    </source>
</reference>
<dbReference type="GO" id="GO:0008094">
    <property type="term" value="F:ATP-dependent activity, acting on DNA"/>
    <property type="evidence" value="ECO:0007669"/>
    <property type="project" value="TreeGrafter"/>
</dbReference>
<dbReference type="SMART" id="SM00490">
    <property type="entry name" value="HELICc"/>
    <property type="match status" value="1"/>
</dbReference>
<sequence>MHITYGLYPYSSSKYDEYLDAKANRGKKERRVWTEENYKGPSAKVQALLQELEESRRQTASLPEGEPPIRSVVFSGWTAYLDLIEVALDEQSINFVRLDGSMSVKQRSAVLRQFATDPDITVILVSIKAGGQGLNFTAANKVYMMEPQYNPGVEHQAIDRVHRLGQQREVVIKHFIMKDSVEEGILGLQEKKVRLAQRTLERGGGKKSKDQRDEERIEELRRLFGGK</sequence>
<dbReference type="Gene3D" id="3.40.50.300">
    <property type="entry name" value="P-loop containing nucleotide triphosphate hydrolases"/>
    <property type="match status" value="1"/>
</dbReference>
<dbReference type="OrthoDB" id="448448at2759"/>
<dbReference type="PROSITE" id="PS51194">
    <property type="entry name" value="HELICASE_CTER"/>
    <property type="match status" value="1"/>
</dbReference>
<dbReference type="InterPro" id="IPR001650">
    <property type="entry name" value="Helicase_C-like"/>
</dbReference>
<proteinExistence type="predicted"/>
<accession>A0A9W7SNX3</accession>
<dbReference type="PANTHER" id="PTHR45626:SF52">
    <property type="entry name" value="SINGLE-STRANDED DNA-DEPENDENT ATPASE (EUROFUNG)"/>
    <property type="match status" value="1"/>
</dbReference>
<dbReference type="GO" id="GO:0006281">
    <property type="term" value="P:DNA repair"/>
    <property type="evidence" value="ECO:0007669"/>
    <property type="project" value="TreeGrafter"/>
</dbReference>
<reference evidence="5 6" key="2">
    <citation type="journal article" date="2021" name="Curr. Genet.">
        <title>Genetic response to nitrogen starvation in the aggressive Eucalyptus foliar pathogen Teratosphaeria destructans.</title>
        <authorList>
            <person name="Havenga M."/>
            <person name="Wingfield B.D."/>
            <person name="Wingfield M.J."/>
            <person name="Dreyer L.L."/>
            <person name="Roets F."/>
            <person name="Aylward J."/>
        </authorList>
    </citation>
    <scope>NUCLEOTIDE SEQUENCE [LARGE SCALE GENOMIC DNA]</scope>
    <source>
        <strain evidence="5">CMW44962</strain>
    </source>
</reference>
<dbReference type="GO" id="GO:0005634">
    <property type="term" value="C:nucleus"/>
    <property type="evidence" value="ECO:0007669"/>
    <property type="project" value="TreeGrafter"/>
</dbReference>
<evidence type="ECO:0000256" key="2">
    <source>
        <dbReference type="ARBA" id="ARBA00022801"/>
    </source>
</evidence>
<keyword evidence="2" id="KW-0378">Hydrolase</keyword>
<gene>
    <name evidence="5" type="ORF">Tdes44962_MAKER03718</name>
</gene>
<comment type="caution">
    <text evidence="5">The sequence shown here is derived from an EMBL/GenBank/DDBJ whole genome shotgun (WGS) entry which is preliminary data.</text>
</comment>
<protein>
    <submittedName>
        <fullName evidence="5">Helicase-like transcription factor</fullName>
    </submittedName>
</protein>
<name>A0A9W7SNX3_9PEZI</name>
<dbReference type="CDD" id="cd18793">
    <property type="entry name" value="SF2_C_SNF"/>
    <property type="match status" value="1"/>
</dbReference>